<protein>
    <submittedName>
        <fullName evidence="1">Transcription regulator</fullName>
    </submittedName>
</protein>
<sequence>MPVTIRGVYHNLKESEYTASNGEVVFFFSSKLYRDKFLNKYKEQRTITSKRMNKITKADEYNTDMLSDFLLYRDIETRGFYAWVKGVTIEWQSMYLYALARMTEKNTQDWFEMQKPKLEERKRIMESTYQVK</sequence>
<name>A0A1W6JSB0_9CAUD</name>
<dbReference type="Gene3D" id="3.30.70.3560">
    <property type="entry name" value="Phi-29-like late genes activator, P4"/>
    <property type="match status" value="1"/>
</dbReference>
<proteinExistence type="predicted"/>
<dbReference type="EMBL" id="KY821088">
    <property type="protein sequence ID" value="ARM70152.1"/>
    <property type="molecule type" value="Genomic_DNA"/>
</dbReference>
<reference evidence="2" key="1">
    <citation type="submission" date="2017-03" db="EMBL/GenBank/DDBJ databases">
        <authorList>
            <person name="Abille Z."/>
            <person name="Afsharjavan R."/>
            <person name="Alms C.E."/>
            <person name="Anil A."/>
            <person name="Azuma E.A."/>
            <person name="Boateng D."/>
            <person name="Bowden K.V."/>
            <person name="Bui Q."/>
            <person name="Callaghan K.D."/>
            <person name="Canova P.N."/>
            <person name="Carter A.-G.V."/>
            <person name="Carty B."/>
            <person name="Choudhary A."/>
            <person name="Chugh K."/>
            <person name="Clark C.B."/>
            <person name="Clark J."/>
            <person name="Cortez R."/>
            <person name="Dalwadi R.M."/>
            <person name="Daou G."/>
            <person name="Das M."/>
            <person name="Dasari S."/>
            <person name="Davis E.H."/>
            <person name="Defreitas N."/>
            <person name="Demirji J."/>
            <person name="Endres C."/>
            <person name="Fakhar S."/>
            <person name="Feeley N."/>
            <person name="Flores D.C."/>
            <person name="Fowler A.R."/>
            <person name="George T."/>
            <person name="Greis H.L."/>
            <person name="Groleau D.L."/>
            <person name="Gulati J.K."/>
            <person name="Guzman W."/>
            <person name="Hallworth A.N."/>
            <person name="Hariri A."/>
            <person name="Haya V.N."/>
            <person name="Hoffman A.K."/>
            <person name="Horne B."/>
            <person name="Howard T."/>
            <person name="Iglesia A.J."/>
            <person name="Ijezie O.D."/>
            <person name="Incognito N.A."/>
            <person name="Inen J.A."/>
            <person name="Jaiswal A."/>
            <person name="Jezek R.A."/>
            <person name="Kawa A.C."/>
            <person name="Khan F."/>
            <person name="Khin A.C."/>
            <person name="Knapo J."/>
            <person name="Kong A.S."/>
            <person name="Le B.Q."/>
            <person name="Le Q.M."/>
            <person name="Le T.-H.M."/>
            <person name="Lee M."/>
            <person name="Lockwood J.L."/>
            <person name="Loto-Rojas G.S."/>
            <person name="Mantzavinos A."/>
            <person name="Martinez D.R."/>
            <person name="Meadows A.R."/>
            <person name="Mehr S."/>
            <person name="Mellon M.N."/>
            <person name="Memon S."/>
            <person name="Miller B."/>
            <person name="Min S."/>
            <person name="Mitchell L.M."/>
            <person name="Mohamed I.R."/>
            <person name="Mohammed F.O."/>
            <person name="More S."/>
            <person name="Muntaha S."/>
            <person name="Nadeem I."/>
            <person name="Ndjeumen-Njinguet A.S."/>
            <person name="Ng P."/>
            <person name="Ngu V.E."/>
            <person name="Nguyen B.N."/>
            <person name="OHern C.T."/>
            <person name="Oboh U.S."/>
            <person name="Pagano C.W."/>
            <person name="Panakal P.R."/>
            <person name="Park D.A."/>
            <person name="Parsana D."/>
            <person name="Patel P."/>
            <person name="Patel V.S."/>
            <person name="Patwardhan V.M."/>
            <person name="Pawar S.D."/>
            <person name="Payne V.R."/>
            <person name="Petricel I.M."/>
            <person name="Phillips C."/>
            <person name="Puglisi K.M."/>
            <person name="Ramaprasad G."/>
            <person name="Raza A.S."/>
            <person name="Rivera-Oven A.G."/>
            <person name="Robins E."/>
            <person name="Roeun D.C."/>
            <person name="Rostovtseva N."/>
            <person name="Sadat M."/>
            <person name="Seas A."/>
            <person name="So E.J."/>
            <person name="Sogbesan C."/>
            <person name="Strumsky L.A."/>
            <person name="Sun J.L."/>
            <person name="Sutherland H.J."/>
            <person name="Tchakounte I."/>
            <person name="Tewell J.R."/>
            <person name="Thapa D.J."/>
            <person name="Tkach Y."/>
            <person name="Tran C.D."/>
            <person name="Tran V."/>
            <person name="Vithayathil T."/>
            <person name="Vivekanandan A."/>
            <person name="Wang S.R."/>
            <person name="White E."/>
            <person name="Yang A.L."/>
            <person name="Ye D.T."/>
            <person name="Yirenkyi M."/>
            <person name="Zarb J.S."/>
            <person name="Zhang S."/>
            <person name="Zhou M.T."/>
            <person name="Cao A."/>
            <person name="Nguyen K.M."/>
            <person name="Patel K."/>
            <person name="Patel P."/>
            <person name="Pennington E."/>
            <person name="Sendze O."/>
            <person name="Zahangir S."/>
            <person name="Correa-Mendez M."/>
            <person name="Fabian M.F."/>
            <person name="Liu S."/>
            <person name="Jethmalani Y."/>
            <person name="Nunn R."/>
            <person name="Prakash A."/>
            <person name="Louise T."/>
            <person name="Johnson A."/>
            <person name="Erill I."/>
            <person name="Caruso S.M."/>
        </authorList>
    </citation>
    <scope>NUCLEOTIDE SEQUENCE [LARGE SCALE GENOMIC DNA]</scope>
</reference>
<dbReference type="InterPro" id="IPR038246">
    <property type="entry name" value="Phi-29-like_sf"/>
</dbReference>
<dbReference type="GO" id="GO:0003899">
    <property type="term" value="F:DNA-directed RNA polymerase activity"/>
    <property type="evidence" value="ECO:0007669"/>
    <property type="project" value="InterPro"/>
</dbReference>
<dbReference type="GO" id="GO:0016987">
    <property type="term" value="F:sigma factor activity"/>
    <property type="evidence" value="ECO:0007669"/>
    <property type="project" value="InterPro"/>
</dbReference>
<keyword evidence="2" id="KW-1185">Reference proteome</keyword>
<dbReference type="InterPro" id="IPR008771">
    <property type="entry name" value="Phi-29_GP4"/>
</dbReference>
<dbReference type="Pfam" id="PF05464">
    <property type="entry name" value="Phi-29_GP4"/>
    <property type="match status" value="1"/>
</dbReference>
<dbReference type="Proteomes" id="UP000221132">
    <property type="component" value="Segment"/>
</dbReference>
<accession>A0A1W6JSB0</accession>
<gene>
    <name evidence="1" type="ORF">HARAMBE_3</name>
</gene>
<organism evidence="1 2">
    <name type="scientific">Bacillus phage Harambe</name>
    <dbReference type="NCBI Taxonomy" id="1981931"/>
    <lineage>
        <taxon>Viruses</taxon>
        <taxon>Duplodnaviria</taxon>
        <taxon>Heunggongvirae</taxon>
        <taxon>Uroviricota</taxon>
        <taxon>Caudoviricetes</taxon>
        <taxon>Salasmaviridae</taxon>
        <taxon>Harambevirus</taxon>
        <taxon>Harambevirus harambe</taxon>
    </lineage>
</organism>
<evidence type="ECO:0000313" key="2">
    <source>
        <dbReference type="Proteomes" id="UP000221132"/>
    </source>
</evidence>
<evidence type="ECO:0000313" key="1">
    <source>
        <dbReference type="EMBL" id="ARM70152.1"/>
    </source>
</evidence>